<evidence type="ECO:0008006" key="5">
    <source>
        <dbReference type="Google" id="ProtNLM"/>
    </source>
</evidence>
<keyword evidence="4" id="KW-1185">Reference proteome</keyword>
<organism evidence="3 4">
    <name type="scientific">Streptomyces axinellae</name>
    <dbReference type="NCBI Taxonomy" id="552788"/>
    <lineage>
        <taxon>Bacteria</taxon>
        <taxon>Bacillati</taxon>
        <taxon>Actinomycetota</taxon>
        <taxon>Actinomycetes</taxon>
        <taxon>Kitasatosporales</taxon>
        <taxon>Streptomycetaceae</taxon>
        <taxon>Streptomyces</taxon>
    </lineage>
</organism>
<comment type="caution">
    <text evidence="3">The sequence shown here is derived from an EMBL/GenBank/DDBJ whole genome shotgun (WGS) entry which is preliminary data.</text>
</comment>
<dbReference type="EMBL" id="BAAARJ010000025">
    <property type="protein sequence ID" value="GAA2635662.1"/>
    <property type="molecule type" value="Genomic_DNA"/>
</dbReference>
<sequence length="269" mass="29209">MRKQHRTALVVAVCAATTAGGGLLTPANATPQSSNATERDRPDLSDLSGEEIAEKASKQLNSSRSLRLKMEAPDLRLNLSLDDKANCSGKVEVPGRGSIRLIKHGDTIWLRPSTAFWTAQLGPEHGPAAAREFKDRYIKGTSRDDALGGKGLAKACDLDAFRAASGALSAPGPHWKRGHTSAVGGHRSVPVTRTQGDIRVRMHVSAHGKPYPLRLERKAGRDHDKITLSRFNDRVPSGTPPDERTVSVRELKRHFGKDRQEKEPPSESA</sequence>
<feature type="chain" id="PRO_5045082032" description="Lipoprotein" evidence="2">
    <location>
        <begin position="30"/>
        <end position="269"/>
    </location>
</feature>
<protein>
    <recommendedName>
        <fullName evidence="5">Lipoprotein</fullName>
    </recommendedName>
</protein>
<feature type="region of interest" description="Disordered" evidence="1">
    <location>
        <begin position="22"/>
        <end position="46"/>
    </location>
</feature>
<evidence type="ECO:0000313" key="3">
    <source>
        <dbReference type="EMBL" id="GAA2635662.1"/>
    </source>
</evidence>
<dbReference type="Proteomes" id="UP001501447">
    <property type="component" value="Unassembled WGS sequence"/>
</dbReference>
<name>A0ABP6D743_9ACTN</name>
<feature type="region of interest" description="Disordered" evidence="1">
    <location>
        <begin position="227"/>
        <end position="269"/>
    </location>
</feature>
<evidence type="ECO:0000256" key="1">
    <source>
        <dbReference type="SAM" id="MobiDB-lite"/>
    </source>
</evidence>
<feature type="compositionally biased region" description="Basic and acidic residues" evidence="1">
    <location>
        <begin position="257"/>
        <end position="269"/>
    </location>
</feature>
<reference evidence="4" key="1">
    <citation type="journal article" date="2019" name="Int. J. Syst. Evol. Microbiol.">
        <title>The Global Catalogue of Microorganisms (GCM) 10K type strain sequencing project: providing services to taxonomists for standard genome sequencing and annotation.</title>
        <authorList>
            <consortium name="The Broad Institute Genomics Platform"/>
            <consortium name="The Broad Institute Genome Sequencing Center for Infectious Disease"/>
            <person name="Wu L."/>
            <person name="Ma J."/>
        </authorList>
    </citation>
    <scope>NUCLEOTIDE SEQUENCE [LARGE SCALE GENOMIC DNA]</scope>
    <source>
        <strain evidence="4">JCM 16373</strain>
    </source>
</reference>
<evidence type="ECO:0000256" key="2">
    <source>
        <dbReference type="SAM" id="SignalP"/>
    </source>
</evidence>
<keyword evidence="2" id="KW-0732">Signal</keyword>
<feature type="compositionally biased region" description="Basic and acidic residues" evidence="1">
    <location>
        <begin position="241"/>
        <end position="250"/>
    </location>
</feature>
<feature type="signal peptide" evidence="2">
    <location>
        <begin position="1"/>
        <end position="29"/>
    </location>
</feature>
<accession>A0ABP6D743</accession>
<evidence type="ECO:0000313" key="4">
    <source>
        <dbReference type="Proteomes" id="UP001501447"/>
    </source>
</evidence>
<dbReference type="RefSeq" id="WP_344570208.1">
    <property type="nucleotide sequence ID" value="NZ_BAAARJ010000025.1"/>
</dbReference>
<proteinExistence type="predicted"/>
<gene>
    <name evidence="3" type="ORF">GCM10009863_60150</name>
</gene>